<dbReference type="GO" id="GO:0010038">
    <property type="term" value="P:response to metal ion"/>
    <property type="evidence" value="ECO:0007669"/>
    <property type="project" value="InterPro"/>
</dbReference>
<sequence>MTNHNNGKKSAQKSLLKLFRIPLQATLIGFFLINGGCLGGCLAQTIPLTENLINLDSDHGERLLMASQAREDYLPLSIQFVTQENLAYCGVASMVMVLNALSIQAPEAPEFRTNRFTQKNVLNAKTEQVRMAEVIARRGMTLEQLAGLLETYPVRAEVYHGGDLTLDQFRNIVVKNLQEAENFVLVNYLRKAIAQKTGGHISPIAAYNQEADRFLILDVSRYKYPPVWVKAEELWQAMATKDSESKKTRGFVLVSTR</sequence>
<dbReference type="PANTHER" id="PTHR33447">
    <property type="entry name" value="GLUTATHIONE GAMMA-GLUTAMYLCYSTEINYLTRANSFERASE"/>
    <property type="match status" value="1"/>
</dbReference>
<keyword evidence="2" id="KW-0104">Cadmium</keyword>
<reference evidence="7" key="1">
    <citation type="submission" date="2016-10" db="EMBL/GenBank/DDBJ databases">
        <title>Comparative genomics uncovers the prolific and rare metabolic potential of the cyanobacterial genus Moorea.</title>
        <authorList>
            <person name="Leao T."/>
            <person name="Castelao G."/>
            <person name="Korobeynikov A."/>
            <person name="Monroe E.A."/>
            <person name="Podell S."/>
            <person name="Glukhov E."/>
            <person name="Allen E."/>
            <person name="Gerwick W.H."/>
            <person name="Gerwick L."/>
        </authorList>
    </citation>
    <scope>NUCLEOTIDE SEQUENCE [LARGE SCALE GENOMIC DNA]</scope>
    <source>
        <strain evidence="7">JHB</strain>
    </source>
</reference>
<dbReference type="InterPro" id="IPR038765">
    <property type="entry name" value="Papain-like_cys_pep_sf"/>
</dbReference>
<dbReference type="GO" id="GO:0046938">
    <property type="term" value="P:phytochelatin biosynthetic process"/>
    <property type="evidence" value="ECO:0007669"/>
    <property type="project" value="InterPro"/>
</dbReference>
<dbReference type="InterPro" id="IPR038156">
    <property type="entry name" value="PCS_N_sf"/>
</dbReference>
<keyword evidence="3" id="KW-0808">Transferase</keyword>
<gene>
    <name evidence="6" type="ORF">BJP36_30110</name>
</gene>
<keyword evidence="4" id="KW-0479">Metal-binding</keyword>
<evidence type="ECO:0000313" key="6">
    <source>
        <dbReference type="EMBL" id="AOY83539.1"/>
    </source>
</evidence>
<evidence type="ECO:0000259" key="5">
    <source>
        <dbReference type="PROSITE" id="PS51443"/>
    </source>
</evidence>
<organism evidence="6 7">
    <name type="scientific">Moorena producens (strain JHB)</name>
    <dbReference type="NCBI Taxonomy" id="1454205"/>
    <lineage>
        <taxon>Bacteria</taxon>
        <taxon>Bacillati</taxon>
        <taxon>Cyanobacteriota</taxon>
        <taxon>Cyanophyceae</taxon>
        <taxon>Coleofasciculales</taxon>
        <taxon>Coleofasciculaceae</taxon>
        <taxon>Moorena</taxon>
    </lineage>
</organism>
<dbReference type="InterPro" id="IPR040409">
    <property type="entry name" value="PCS-like"/>
</dbReference>
<evidence type="ECO:0000313" key="7">
    <source>
        <dbReference type="Proteomes" id="UP000176944"/>
    </source>
</evidence>
<name>A0A1D9G7B8_MOOP1</name>
<accession>A0A1D9G7B8</accession>
<evidence type="ECO:0000256" key="3">
    <source>
        <dbReference type="ARBA" id="ARBA00022679"/>
    </source>
</evidence>
<evidence type="ECO:0000256" key="1">
    <source>
        <dbReference type="ARBA" id="ARBA00012468"/>
    </source>
</evidence>
<dbReference type="Proteomes" id="UP000176944">
    <property type="component" value="Chromosome"/>
</dbReference>
<dbReference type="Pfam" id="PF05023">
    <property type="entry name" value="Phytochelatin"/>
    <property type="match status" value="1"/>
</dbReference>
<protein>
    <recommendedName>
        <fullName evidence="1">glutathione gamma-glutamylcysteinyltransferase</fullName>
        <ecNumber evidence="1">2.3.2.15</ecNumber>
    </recommendedName>
</protein>
<dbReference type="EC" id="2.3.2.15" evidence="1"/>
<proteinExistence type="predicted"/>
<dbReference type="Gene3D" id="3.90.70.30">
    <property type="entry name" value="Phytochelatin synthase, N-terminal domain"/>
    <property type="match status" value="1"/>
</dbReference>
<dbReference type="PROSITE" id="PS51443">
    <property type="entry name" value="PCS"/>
    <property type="match status" value="1"/>
</dbReference>
<dbReference type="SUPFAM" id="SSF54001">
    <property type="entry name" value="Cysteine proteinases"/>
    <property type="match status" value="1"/>
</dbReference>
<evidence type="ECO:0000256" key="2">
    <source>
        <dbReference type="ARBA" id="ARBA00022539"/>
    </source>
</evidence>
<dbReference type="GO" id="GO:0046872">
    <property type="term" value="F:metal ion binding"/>
    <property type="evidence" value="ECO:0007669"/>
    <property type="project" value="UniProtKB-KW"/>
</dbReference>
<feature type="domain" description="Peptidase C83" evidence="5">
    <location>
        <begin position="36"/>
        <end position="257"/>
    </location>
</feature>
<evidence type="ECO:0000256" key="4">
    <source>
        <dbReference type="ARBA" id="ARBA00022723"/>
    </source>
</evidence>
<dbReference type="AlphaFoldDB" id="A0A1D9G7B8"/>
<dbReference type="InterPro" id="IPR007719">
    <property type="entry name" value="PCS_N"/>
</dbReference>
<dbReference type="EMBL" id="CP017708">
    <property type="protein sequence ID" value="AOY83539.1"/>
    <property type="molecule type" value="Genomic_DNA"/>
</dbReference>
<dbReference type="PANTHER" id="PTHR33447:SF20">
    <property type="entry name" value="GLUTATHIONE GAMMA-GLUTAMYLCYSTEINYLTRANSFERASE"/>
    <property type="match status" value="1"/>
</dbReference>
<dbReference type="GO" id="GO:0016756">
    <property type="term" value="F:glutathione gamma-glutamylcysteinyltransferase activity"/>
    <property type="evidence" value="ECO:0007669"/>
    <property type="project" value="UniProtKB-EC"/>
</dbReference>